<keyword evidence="7 8" id="KW-0501">Molybdenum cofactor biosynthesis</keyword>
<comment type="domain">
    <text evidence="8">The N-terminal domain determines nucleotide recognition and specific binding, while the C-terminal domain determines the specific binding to the target protein.</text>
</comment>
<dbReference type="GO" id="GO:0005737">
    <property type="term" value="C:cytoplasm"/>
    <property type="evidence" value="ECO:0007669"/>
    <property type="project" value="UniProtKB-SubCell"/>
</dbReference>
<keyword evidence="11" id="KW-1185">Reference proteome</keyword>
<keyword evidence="4 8" id="KW-0547">Nucleotide-binding</keyword>
<dbReference type="Pfam" id="PF12804">
    <property type="entry name" value="NTP_transf_3"/>
    <property type="match status" value="1"/>
</dbReference>
<evidence type="ECO:0000256" key="5">
    <source>
        <dbReference type="ARBA" id="ARBA00022842"/>
    </source>
</evidence>
<dbReference type="HAMAP" id="MF_00316">
    <property type="entry name" value="MobA"/>
    <property type="match status" value="1"/>
</dbReference>
<sequence length="202" mass="22500">MKAAAIILAGGKSSRMGTNKALLRINEKTNIERIAEKLKLLFDDIILVTNDSEQYEFLGVRMVPDQYPGMGPLAGVHAGLMASEYDANFIVACDMPFVSGKLAEAMVSNALHYDAVIPVINGKMHPLFAVFKKQAASPVEQSIQGGQLRMKDVLDHLNVLYLTEKELATYSKMDLEKVFFNMNHPEEYAEAKKWAESDFQNL</sequence>
<dbReference type="PANTHER" id="PTHR19136:SF81">
    <property type="entry name" value="MOLYBDENUM COFACTOR GUANYLYLTRANSFERASE"/>
    <property type="match status" value="1"/>
</dbReference>
<dbReference type="Proteomes" id="UP000234950">
    <property type="component" value="Unassembled WGS sequence"/>
</dbReference>
<comment type="similarity">
    <text evidence="8">Belongs to the MobA family.</text>
</comment>
<evidence type="ECO:0000256" key="4">
    <source>
        <dbReference type="ARBA" id="ARBA00022741"/>
    </source>
</evidence>
<dbReference type="GO" id="GO:0061603">
    <property type="term" value="F:molybdenum cofactor guanylyltransferase activity"/>
    <property type="evidence" value="ECO:0007669"/>
    <property type="project" value="UniProtKB-EC"/>
</dbReference>
<dbReference type="Gene3D" id="3.90.550.10">
    <property type="entry name" value="Spore Coat Polysaccharide Biosynthesis Protein SpsA, Chain A"/>
    <property type="match status" value="1"/>
</dbReference>
<comment type="function">
    <text evidence="8">Transfers a GMP moiety from GTP to Mo-molybdopterin (Mo-MPT) cofactor (Moco or molybdenum cofactor) to form Mo-molybdopterin guanine dinucleotide (Mo-MGD) cofactor.</text>
</comment>
<comment type="catalytic activity">
    <reaction evidence="8">
        <text>Mo-molybdopterin + GTP + H(+) = Mo-molybdopterin guanine dinucleotide + diphosphate</text>
        <dbReference type="Rhea" id="RHEA:34243"/>
        <dbReference type="ChEBI" id="CHEBI:15378"/>
        <dbReference type="ChEBI" id="CHEBI:33019"/>
        <dbReference type="ChEBI" id="CHEBI:37565"/>
        <dbReference type="ChEBI" id="CHEBI:71302"/>
        <dbReference type="ChEBI" id="CHEBI:71310"/>
        <dbReference type="EC" id="2.7.7.77"/>
    </reaction>
</comment>
<keyword evidence="2 8" id="KW-0808">Transferase</keyword>
<keyword evidence="5 8" id="KW-0460">Magnesium</keyword>
<dbReference type="GO" id="GO:0046872">
    <property type="term" value="F:metal ion binding"/>
    <property type="evidence" value="ECO:0007669"/>
    <property type="project" value="UniProtKB-KW"/>
</dbReference>
<evidence type="ECO:0000256" key="8">
    <source>
        <dbReference type="HAMAP-Rule" id="MF_00316"/>
    </source>
</evidence>
<proteinExistence type="inferred from homology"/>
<dbReference type="GO" id="GO:0005525">
    <property type="term" value="F:GTP binding"/>
    <property type="evidence" value="ECO:0007669"/>
    <property type="project" value="UniProtKB-UniRule"/>
</dbReference>
<organism evidence="10 11">
    <name type="scientific">Neobacillus cucumis</name>
    <dbReference type="NCBI Taxonomy" id="1740721"/>
    <lineage>
        <taxon>Bacteria</taxon>
        <taxon>Bacillati</taxon>
        <taxon>Bacillota</taxon>
        <taxon>Bacilli</taxon>
        <taxon>Bacillales</taxon>
        <taxon>Bacillaceae</taxon>
        <taxon>Neobacillus</taxon>
    </lineage>
</organism>
<feature type="binding site" evidence="8">
    <location>
        <position position="65"/>
    </location>
    <ligand>
        <name>GTP</name>
        <dbReference type="ChEBI" id="CHEBI:37565"/>
    </ligand>
</feature>
<name>A0A2N5HEE3_9BACI</name>
<dbReference type="EC" id="2.7.7.77" evidence="8"/>
<evidence type="ECO:0000256" key="6">
    <source>
        <dbReference type="ARBA" id="ARBA00023134"/>
    </source>
</evidence>
<feature type="binding site" evidence="8">
    <location>
        <position position="94"/>
    </location>
    <ligand>
        <name>Mg(2+)</name>
        <dbReference type="ChEBI" id="CHEBI:18420"/>
    </ligand>
</feature>
<evidence type="ECO:0000259" key="9">
    <source>
        <dbReference type="Pfam" id="PF12804"/>
    </source>
</evidence>
<evidence type="ECO:0000256" key="7">
    <source>
        <dbReference type="ARBA" id="ARBA00023150"/>
    </source>
</evidence>
<dbReference type="InterPro" id="IPR025877">
    <property type="entry name" value="MobA-like_NTP_Trfase"/>
</dbReference>
<feature type="binding site" evidence="8">
    <location>
        <position position="94"/>
    </location>
    <ligand>
        <name>GTP</name>
        <dbReference type="ChEBI" id="CHEBI:37565"/>
    </ligand>
</feature>
<dbReference type="InterPro" id="IPR013482">
    <property type="entry name" value="Molybde_CF_guanTrfase"/>
</dbReference>
<dbReference type="InterPro" id="IPR029044">
    <property type="entry name" value="Nucleotide-diphossugar_trans"/>
</dbReference>
<dbReference type="SUPFAM" id="SSF53448">
    <property type="entry name" value="Nucleotide-diphospho-sugar transferases"/>
    <property type="match status" value="1"/>
</dbReference>
<dbReference type="PANTHER" id="PTHR19136">
    <property type="entry name" value="MOLYBDENUM COFACTOR GUANYLYLTRANSFERASE"/>
    <property type="match status" value="1"/>
</dbReference>
<feature type="domain" description="MobA-like NTP transferase" evidence="9">
    <location>
        <begin position="5"/>
        <end position="147"/>
    </location>
</feature>
<feature type="binding site" evidence="8">
    <location>
        <begin position="8"/>
        <end position="10"/>
    </location>
    <ligand>
        <name>GTP</name>
        <dbReference type="ChEBI" id="CHEBI:37565"/>
    </ligand>
</feature>
<comment type="caution">
    <text evidence="10">The sequence shown here is derived from an EMBL/GenBank/DDBJ whole genome shotgun (WGS) entry which is preliminary data.</text>
</comment>
<evidence type="ECO:0000313" key="11">
    <source>
        <dbReference type="Proteomes" id="UP000234950"/>
    </source>
</evidence>
<keyword evidence="6 8" id="KW-0342">GTP-binding</keyword>
<dbReference type="GO" id="GO:0006777">
    <property type="term" value="P:Mo-molybdopterin cofactor biosynthetic process"/>
    <property type="evidence" value="ECO:0007669"/>
    <property type="project" value="UniProtKB-KW"/>
</dbReference>
<evidence type="ECO:0000313" key="10">
    <source>
        <dbReference type="EMBL" id="PLS03875.1"/>
    </source>
</evidence>
<comment type="caution">
    <text evidence="8">Lacks conserved residue(s) required for the propagation of feature annotation.</text>
</comment>
<feature type="binding site" evidence="8">
    <location>
        <position position="20"/>
    </location>
    <ligand>
        <name>GTP</name>
        <dbReference type="ChEBI" id="CHEBI:37565"/>
    </ligand>
</feature>
<evidence type="ECO:0000256" key="2">
    <source>
        <dbReference type="ARBA" id="ARBA00022679"/>
    </source>
</evidence>
<dbReference type="CDD" id="cd02503">
    <property type="entry name" value="MobA"/>
    <property type="match status" value="1"/>
</dbReference>
<dbReference type="OrthoDB" id="9788394at2"/>
<comment type="cofactor">
    <cofactor evidence="8">
        <name>Mg(2+)</name>
        <dbReference type="ChEBI" id="CHEBI:18420"/>
    </cofactor>
</comment>
<accession>A0A2N5HEE3</accession>
<keyword evidence="10" id="KW-0548">Nucleotidyltransferase</keyword>
<dbReference type="RefSeq" id="WP_101648351.1">
    <property type="nucleotide sequence ID" value="NZ_PGVE01000050.1"/>
</dbReference>
<protein>
    <recommendedName>
        <fullName evidence="8">Probable molybdenum cofactor guanylyltransferase</fullName>
        <shortName evidence="8">MoCo guanylyltransferase</shortName>
        <ecNumber evidence="8">2.7.7.77</ecNumber>
    </recommendedName>
    <alternativeName>
        <fullName evidence="8">GTP:molybdopterin guanylyltransferase</fullName>
    </alternativeName>
    <alternativeName>
        <fullName evidence="8">Mo-MPT guanylyltransferase</fullName>
    </alternativeName>
    <alternativeName>
        <fullName evidence="8">Molybdopterin guanylyltransferase</fullName>
    </alternativeName>
    <alternativeName>
        <fullName evidence="8">Molybdopterin-guanine dinucleotide synthase</fullName>
        <shortName evidence="8">MGD synthase</shortName>
    </alternativeName>
</protein>
<evidence type="ECO:0000256" key="3">
    <source>
        <dbReference type="ARBA" id="ARBA00022723"/>
    </source>
</evidence>
<gene>
    <name evidence="8" type="primary">mobA</name>
    <name evidence="10" type="ORF">CVD27_13080</name>
</gene>
<reference evidence="10 11" key="1">
    <citation type="submission" date="2017-11" db="EMBL/GenBank/DDBJ databases">
        <title>Comparitive Functional Genomics of Dry Heat Resistant strains isolated from the Viking Spacecraft.</title>
        <authorList>
            <person name="Seuylemezian A."/>
            <person name="Cooper K."/>
            <person name="Vaishampayan P."/>
        </authorList>
    </citation>
    <scope>NUCLEOTIDE SEQUENCE [LARGE SCALE GENOMIC DNA]</scope>
    <source>
        <strain evidence="10 11">V32-6</strain>
    </source>
</reference>
<keyword evidence="1 8" id="KW-0963">Cytoplasm</keyword>
<keyword evidence="3 8" id="KW-0479">Metal-binding</keyword>
<dbReference type="AlphaFoldDB" id="A0A2N5HEE3"/>
<dbReference type="EMBL" id="PGVE01000050">
    <property type="protein sequence ID" value="PLS03875.1"/>
    <property type="molecule type" value="Genomic_DNA"/>
</dbReference>
<comment type="subcellular location">
    <subcellularLocation>
        <location evidence="8">Cytoplasm</location>
    </subcellularLocation>
</comment>
<evidence type="ECO:0000256" key="1">
    <source>
        <dbReference type="ARBA" id="ARBA00022490"/>
    </source>
</evidence>